<dbReference type="AlphaFoldDB" id="A0A238WES9"/>
<organism evidence="1 2">
    <name type="scientific">Hymenobacter mucosus</name>
    <dbReference type="NCBI Taxonomy" id="1411120"/>
    <lineage>
        <taxon>Bacteria</taxon>
        <taxon>Pseudomonadati</taxon>
        <taxon>Bacteroidota</taxon>
        <taxon>Cytophagia</taxon>
        <taxon>Cytophagales</taxon>
        <taxon>Hymenobacteraceae</taxon>
        <taxon>Hymenobacter</taxon>
    </lineage>
</organism>
<evidence type="ECO:0000313" key="2">
    <source>
        <dbReference type="Proteomes" id="UP000198310"/>
    </source>
</evidence>
<dbReference type="Proteomes" id="UP000198310">
    <property type="component" value="Unassembled WGS sequence"/>
</dbReference>
<evidence type="ECO:0000313" key="1">
    <source>
        <dbReference type="EMBL" id="SNR44851.1"/>
    </source>
</evidence>
<name>A0A238WES9_9BACT</name>
<protein>
    <recommendedName>
        <fullName evidence="3">DUF3887 domain-containing protein</fullName>
    </recommendedName>
</protein>
<proteinExistence type="predicted"/>
<evidence type="ECO:0008006" key="3">
    <source>
        <dbReference type="Google" id="ProtNLM"/>
    </source>
</evidence>
<reference evidence="2" key="1">
    <citation type="submission" date="2017-06" db="EMBL/GenBank/DDBJ databases">
        <authorList>
            <person name="Varghese N."/>
            <person name="Submissions S."/>
        </authorList>
    </citation>
    <scope>NUCLEOTIDE SEQUENCE [LARGE SCALE GENOMIC DNA]</scope>
    <source>
        <strain evidence="2">DSM 28041</strain>
    </source>
</reference>
<keyword evidence="2" id="KW-1185">Reference proteome</keyword>
<gene>
    <name evidence="1" type="ORF">SAMN06269173_102521</name>
</gene>
<dbReference type="EMBL" id="FZNS01000002">
    <property type="protein sequence ID" value="SNR44851.1"/>
    <property type="molecule type" value="Genomic_DNA"/>
</dbReference>
<dbReference type="RefSeq" id="WP_089332071.1">
    <property type="nucleotide sequence ID" value="NZ_FZNS01000002.1"/>
</dbReference>
<accession>A0A238WES9</accession>
<sequence length="167" mass="18112">MQVTYVPILLLGGWSLLSNLTGRPASAGRLPSATLTAPPHQQSEAQAPALTQVQVARGFLLAMTHGQWATAYGQLAPEVRAGVSAEQFRIAAQPLYQQAQRYGSAISLYKLGYRLRDAQTPQPFVAFSFKADTLQAYPHFQLDVTFRDSTARQVLGFGLVPLAAPVK</sequence>